<organism evidence="1 2">
    <name type="scientific">Rangifer tarandus platyrhynchus</name>
    <name type="common">Svalbard reindeer</name>
    <dbReference type="NCBI Taxonomy" id="3082113"/>
    <lineage>
        <taxon>Eukaryota</taxon>
        <taxon>Metazoa</taxon>
        <taxon>Chordata</taxon>
        <taxon>Craniata</taxon>
        <taxon>Vertebrata</taxon>
        <taxon>Euteleostomi</taxon>
        <taxon>Mammalia</taxon>
        <taxon>Eutheria</taxon>
        <taxon>Laurasiatheria</taxon>
        <taxon>Artiodactyla</taxon>
        <taxon>Ruminantia</taxon>
        <taxon>Pecora</taxon>
        <taxon>Cervidae</taxon>
        <taxon>Odocoileinae</taxon>
        <taxon>Rangifer</taxon>
    </lineage>
</organism>
<dbReference type="Proteomes" id="UP001162501">
    <property type="component" value="Chromosome 22"/>
</dbReference>
<accession>A0ACB0EMZ3</accession>
<gene>
    <name evidence="1" type="ORF">MRATA1EN3_LOCUS13194</name>
</gene>
<dbReference type="EMBL" id="OX596106">
    <property type="protein sequence ID" value="CAI9701981.1"/>
    <property type="molecule type" value="Genomic_DNA"/>
</dbReference>
<proteinExistence type="predicted"/>
<name>A0ACB0EMZ3_RANTA</name>
<reference evidence="1" key="1">
    <citation type="submission" date="2023-05" db="EMBL/GenBank/DDBJ databases">
        <authorList>
            <consortium name="ELIXIR-Norway"/>
        </authorList>
    </citation>
    <scope>NUCLEOTIDE SEQUENCE</scope>
</reference>
<evidence type="ECO:0000313" key="2">
    <source>
        <dbReference type="Proteomes" id="UP001162501"/>
    </source>
</evidence>
<evidence type="ECO:0000313" key="1">
    <source>
        <dbReference type="EMBL" id="CAI9701981.1"/>
    </source>
</evidence>
<sequence>MLPVGHTADKINQERDRQGVHRLTEDRELKSTAKQLSMSVIAGCGNNTGKTVKDVRHGSPGAFWADGGSLSGPGARDGDSSSVLPAEAPLMTSGCSFLHASALWSSEIWSWRPHLFCSPF</sequence>
<protein>
    <submittedName>
        <fullName evidence="1">Uncharacterized protein</fullName>
    </submittedName>
</protein>